<dbReference type="GO" id="GO:0006888">
    <property type="term" value="P:endoplasmic reticulum to Golgi vesicle-mediated transport"/>
    <property type="evidence" value="ECO:0007669"/>
    <property type="project" value="UniProtKB-UniRule"/>
</dbReference>
<comment type="subcellular location">
    <subcellularLocation>
        <location evidence="5">Endoplasmic reticulum membrane</location>
        <topology evidence="5">Multi-pass membrane protein</topology>
    </subcellularLocation>
    <subcellularLocation>
        <location evidence="1">Membrane</location>
        <topology evidence="1">Multi-pass membrane protein</topology>
    </subcellularLocation>
</comment>
<evidence type="ECO:0000256" key="1">
    <source>
        <dbReference type="ARBA" id="ARBA00004141"/>
    </source>
</evidence>
<keyword evidence="5" id="KW-0256">Endoplasmic reticulum</keyword>
<accession>A0AAD2JMK0</accession>
<evidence type="ECO:0000256" key="6">
    <source>
        <dbReference type="SAM" id="MobiDB-lite"/>
    </source>
</evidence>
<sequence>MPSLIWSSAYLFLLVELVITAILVVPVPIKIRNAITRKVFQLNLGERLRKPILFIGIALAFGFVDSYSKHKYVLDMINEERNAELDHGHHLPHVVHHEKEKKYKAERNMYLTGFALTLLFVIGRICQLMQEHVELENELHPETAVKKKEPTASPPKKPADKKKD</sequence>
<feature type="transmembrane region" description="Helical" evidence="5">
    <location>
        <begin position="50"/>
        <end position="68"/>
    </location>
</feature>
<comment type="similarity">
    <text evidence="5">Belongs to the BCAP29/BCAP31 family.</text>
</comment>
<evidence type="ECO:0000313" key="9">
    <source>
        <dbReference type="Proteomes" id="UP001295423"/>
    </source>
</evidence>
<keyword evidence="5" id="KW-0813">Transport</keyword>
<dbReference type="GO" id="GO:0006886">
    <property type="term" value="P:intracellular protein transport"/>
    <property type="evidence" value="ECO:0007669"/>
    <property type="project" value="UniProtKB-UniRule"/>
</dbReference>
<reference evidence="8" key="1">
    <citation type="submission" date="2023-08" db="EMBL/GenBank/DDBJ databases">
        <authorList>
            <person name="Audoor S."/>
            <person name="Bilcke G."/>
        </authorList>
    </citation>
    <scope>NUCLEOTIDE SEQUENCE</scope>
</reference>
<keyword evidence="9" id="KW-1185">Reference proteome</keyword>
<evidence type="ECO:0000256" key="4">
    <source>
        <dbReference type="ARBA" id="ARBA00023136"/>
    </source>
</evidence>
<keyword evidence="4 5" id="KW-0472">Membrane</keyword>
<feature type="transmembrane region" description="Helical" evidence="5">
    <location>
        <begin position="6"/>
        <end position="29"/>
    </location>
</feature>
<dbReference type="InterPro" id="IPR040463">
    <property type="entry name" value="BAP29/BAP31_N"/>
</dbReference>
<evidence type="ECO:0000256" key="5">
    <source>
        <dbReference type="RuleBase" id="RU367026"/>
    </source>
</evidence>
<dbReference type="GO" id="GO:0005789">
    <property type="term" value="C:endoplasmic reticulum membrane"/>
    <property type="evidence" value="ECO:0007669"/>
    <property type="project" value="UniProtKB-SubCell"/>
</dbReference>
<evidence type="ECO:0000313" key="8">
    <source>
        <dbReference type="EMBL" id="CAJ1965035.1"/>
    </source>
</evidence>
<feature type="region of interest" description="Disordered" evidence="6">
    <location>
        <begin position="140"/>
        <end position="164"/>
    </location>
</feature>
<keyword evidence="2 5" id="KW-0812">Transmembrane</keyword>
<name>A0AAD2JMK0_9STRA</name>
<dbReference type="EMBL" id="CAKOGP040002202">
    <property type="protein sequence ID" value="CAJ1965035.1"/>
    <property type="molecule type" value="Genomic_DNA"/>
</dbReference>
<keyword evidence="5" id="KW-0653">Protein transport</keyword>
<proteinExistence type="inferred from homology"/>
<dbReference type="InterPro" id="IPR008417">
    <property type="entry name" value="BAP29/BAP31"/>
</dbReference>
<keyword evidence="3 5" id="KW-1133">Transmembrane helix</keyword>
<feature type="domain" description="BAP29/BAP31 transmembrane" evidence="7">
    <location>
        <begin position="3"/>
        <end position="139"/>
    </location>
</feature>
<dbReference type="PANTHER" id="PTHR12701:SF20">
    <property type="entry name" value="ENDOPLASMIC RETICULUM TRANSMEMBRANE PROTEIN"/>
    <property type="match status" value="1"/>
</dbReference>
<comment type="caution">
    <text evidence="8">The sequence shown here is derived from an EMBL/GenBank/DDBJ whole genome shotgun (WGS) entry which is preliminary data.</text>
</comment>
<keyword evidence="5" id="KW-0931">ER-Golgi transport</keyword>
<evidence type="ECO:0000259" key="7">
    <source>
        <dbReference type="Pfam" id="PF05529"/>
    </source>
</evidence>
<feature type="compositionally biased region" description="Basic and acidic residues" evidence="6">
    <location>
        <begin position="140"/>
        <end position="150"/>
    </location>
</feature>
<protein>
    <recommendedName>
        <fullName evidence="5">Endoplasmic reticulum transmembrane protein</fullName>
    </recommendedName>
</protein>
<dbReference type="AlphaFoldDB" id="A0AAD2JMK0"/>
<comment type="function">
    <text evidence="5">May play a role in anterograde transport of membrane proteins from the endoplasmic reticulum to the Golgi.</text>
</comment>
<dbReference type="GO" id="GO:0070973">
    <property type="term" value="P:protein localization to endoplasmic reticulum exit site"/>
    <property type="evidence" value="ECO:0007669"/>
    <property type="project" value="UniProtKB-UniRule"/>
</dbReference>
<organism evidence="8 9">
    <name type="scientific">Cylindrotheca closterium</name>
    <dbReference type="NCBI Taxonomy" id="2856"/>
    <lineage>
        <taxon>Eukaryota</taxon>
        <taxon>Sar</taxon>
        <taxon>Stramenopiles</taxon>
        <taxon>Ochrophyta</taxon>
        <taxon>Bacillariophyta</taxon>
        <taxon>Bacillariophyceae</taxon>
        <taxon>Bacillariophycidae</taxon>
        <taxon>Bacillariales</taxon>
        <taxon>Bacillariaceae</taxon>
        <taxon>Cylindrotheca</taxon>
    </lineage>
</organism>
<evidence type="ECO:0000256" key="2">
    <source>
        <dbReference type="ARBA" id="ARBA00022692"/>
    </source>
</evidence>
<feature type="transmembrane region" description="Helical" evidence="5">
    <location>
        <begin position="109"/>
        <end position="126"/>
    </location>
</feature>
<evidence type="ECO:0000256" key="3">
    <source>
        <dbReference type="ARBA" id="ARBA00022989"/>
    </source>
</evidence>
<dbReference type="PANTHER" id="PTHR12701">
    <property type="entry name" value="BCR-ASSOCIATED PROTEIN, BAP"/>
    <property type="match status" value="1"/>
</dbReference>
<dbReference type="Pfam" id="PF05529">
    <property type="entry name" value="Bap31"/>
    <property type="match status" value="1"/>
</dbReference>
<gene>
    <name evidence="8" type="ORF">CYCCA115_LOCUS20916</name>
</gene>
<dbReference type="Proteomes" id="UP001295423">
    <property type="component" value="Unassembled WGS sequence"/>
</dbReference>